<dbReference type="SUPFAM" id="SSF160631">
    <property type="entry name" value="SMI1/KNR4-like"/>
    <property type="match status" value="1"/>
</dbReference>
<dbReference type="InterPro" id="IPR018958">
    <property type="entry name" value="Knr4/Smi1-like_dom"/>
</dbReference>
<gene>
    <name evidence="2" type="ORF">L0P79_15380</name>
</gene>
<dbReference type="Gene3D" id="3.40.1580.10">
    <property type="entry name" value="SMI1/KNR4-like"/>
    <property type="match status" value="1"/>
</dbReference>
<sequence length="160" mass="18335">MLCEENTMHDMNLEKNRSKIQTAYKVSPFTTGTCPEPEDAVKRFESRYTPIPAEYRWLLLNFGGCYLAEPWIFTLKELEEAYPIFQEAYEDYMSEYDHGPTFPIGGLGDGSIVFIDLESGRVRGYNCDYADLEEIDENFSSLLLGLVEQALELGNLCKEL</sequence>
<feature type="domain" description="Knr4/Smi1-like" evidence="1">
    <location>
        <begin position="38"/>
        <end position="143"/>
    </location>
</feature>
<dbReference type="EMBL" id="JAKNJB010000034">
    <property type="protein sequence ID" value="MCG4528437.1"/>
    <property type="molecule type" value="Genomic_DNA"/>
</dbReference>
<accession>A0ABS9MCB4</accession>
<keyword evidence="3" id="KW-1185">Reference proteome</keyword>
<reference evidence="2 3" key="1">
    <citation type="submission" date="2022-01" db="EMBL/GenBank/DDBJ databases">
        <title>Collection of gut derived symbiotic bacterial strains cultured from healthy donors.</title>
        <authorList>
            <person name="Lin H."/>
            <person name="Kohout C."/>
            <person name="Waligurski E."/>
            <person name="Pamer E.G."/>
        </authorList>
    </citation>
    <scope>NUCLEOTIDE SEQUENCE [LARGE SCALE GENOMIC DNA]</scope>
    <source>
        <strain evidence="2 3">DFI.3.7</strain>
    </source>
</reference>
<dbReference type="InterPro" id="IPR037883">
    <property type="entry name" value="Knr4/Smi1-like_sf"/>
</dbReference>
<evidence type="ECO:0000313" key="3">
    <source>
        <dbReference type="Proteomes" id="UP001200313"/>
    </source>
</evidence>
<name>A0ABS9MCB4_9FIRM</name>
<comment type="caution">
    <text evidence="2">The sequence shown here is derived from an EMBL/GenBank/DDBJ whole genome shotgun (WGS) entry which is preliminary data.</text>
</comment>
<evidence type="ECO:0000259" key="1">
    <source>
        <dbReference type="Pfam" id="PF09346"/>
    </source>
</evidence>
<dbReference type="Proteomes" id="UP001200313">
    <property type="component" value="Unassembled WGS sequence"/>
</dbReference>
<protein>
    <submittedName>
        <fullName evidence="2">SMI1/KNR4 family protein</fullName>
    </submittedName>
</protein>
<organism evidence="2 3">
    <name type="scientific">Intestinimonas massiliensis</name>
    <name type="common">ex Afouda et al. 2020</name>
    <dbReference type="NCBI Taxonomy" id="1673721"/>
    <lineage>
        <taxon>Bacteria</taxon>
        <taxon>Bacillati</taxon>
        <taxon>Bacillota</taxon>
        <taxon>Clostridia</taxon>
        <taxon>Eubacteriales</taxon>
        <taxon>Intestinimonas</taxon>
    </lineage>
</organism>
<evidence type="ECO:0000313" key="2">
    <source>
        <dbReference type="EMBL" id="MCG4528437.1"/>
    </source>
</evidence>
<proteinExistence type="predicted"/>
<dbReference type="Pfam" id="PF09346">
    <property type="entry name" value="SMI1_KNR4"/>
    <property type="match status" value="1"/>
</dbReference>